<evidence type="ECO:0000256" key="1">
    <source>
        <dbReference type="SAM" id="MobiDB-lite"/>
    </source>
</evidence>
<protein>
    <submittedName>
        <fullName evidence="2">Uncharacterized protein</fullName>
    </submittedName>
</protein>
<evidence type="ECO:0000313" key="2">
    <source>
        <dbReference type="EMBL" id="SVD72390.1"/>
    </source>
</evidence>
<feature type="region of interest" description="Disordered" evidence="1">
    <location>
        <begin position="25"/>
        <end position="59"/>
    </location>
</feature>
<reference evidence="2" key="1">
    <citation type="submission" date="2018-05" db="EMBL/GenBank/DDBJ databases">
        <authorList>
            <person name="Lanie J.A."/>
            <person name="Ng W.-L."/>
            <person name="Kazmierczak K.M."/>
            <person name="Andrzejewski T.M."/>
            <person name="Davidsen T.M."/>
            <person name="Wayne K.J."/>
            <person name="Tettelin H."/>
            <person name="Glass J.I."/>
            <person name="Rusch D."/>
            <person name="Podicherti R."/>
            <person name="Tsui H.-C.T."/>
            <person name="Winkler M.E."/>
        </authorList>
    </citation>
    <scope>NUCLEOTIDE SEQUENCE</scope>
</reference>
<gene>
    <name evidence="2" type="ORF">METZ01_LOCUS425244</name>
</gene>
<feature type="non-terminal residue" evidence="2">
    <location>
        <position position="59"/>
    </location>
</feature>
<name>A0A382XNH3_9ZZZZ</name>
<feature type="compositionally biased region" description="Basic and acidic residues" evidence="1">
    <location>
        <begin position="27"/>
        <end position="48"/>
    </location>
</feature>
<sequence>MVGLDPNPFQEIPIVSLEAVGRVMGAHPREEPKGETCKSGKRGLEKRSSNLLTPCHVSG</sequence>
<dbReference type="EMBL" id="UINC01169047">
    <property type="protein sequence ID" value="SVD72390.1"/>
    <property type="molecule type" value="Genomic_DNA"/>
</dbReference>
<dbReference type="AlphaFoldDB" id="A0A382XNH3"/>
<proteinExistence type="predicted"/>
<organism evidence="2">
    <name type="scientific">marine metagenome</name>
    <dbReference type="NCBI Taxonomy" id="408172"/>
    <lineage>
        <taxon>unclassified sequences</taxon>
        <taxon>metagenomes</taxon>
        <taxon>ecological metagenomes</taxon>
    </lineage>
</organism>
<accession>A0A382XNH3</accession>